<dbReference type="Proteomes" id="UP000294545">
    <property type="component" value="Unassembled WGS sequence"/>
</dbReference>
<name>A0A4R1MLH9_9FIRM</name>
<dbReference type="AlphaFoldDB" id="A0A4R1MLH9"/>
<dbReference type="Pfam" id="PF26154">
    <property type="entry name" value="DUF8042"/>
    <property type="match status" value="1"/>
</dbReference>
<dbReference type="EMBL" id="SMGQ01000012">
    <property type="protein sequence ID" value="TCK93385.1"/>
    <property type="molecule type" value="Genomic_DNA"/>
</dbReference>
<feature type="domain" description="DUF8042" evidence="1">
    <location>
        <begin position="1"/>
        <end position="117"/>
    </location>
</feature>
<evidence type="ECO:0000313" key="2">
    <source>
        <dbReference type="EMBL" id="TCK93385.1"/>
    </source>
</evidence>
<dbReference type="RefSeq" id="WP_132282291.1">
    <property type="nucleotide sequence ID" value="NZ_SMGQ01000012.1"/>
</dbReference>
<proteinExistence type="predicted"/>
<dbReference type="InterPro" id="IPR058355">
    <property type="entry name" value="DUF8042"/>
</dbReference>
<gene>
    <name evidence="2" type="ORF">EDC19_1578</name>
</gene>
<sequence>MENYYDVIIRLLDLLDTVEEGFFYSVEQIKKDERIEAFNMLKDISDGIETITNSLQPILMEVESETDLLFKQRNFMDFFEGLLHQYENNKEDFLVLLEETIKKYNLWKNEIEKTLKPFVLS</sequence>
<evidence type="ECO:0000313" key="3">
    <source>
        <dbReference type="Proteomes" id="UP000294545"/>
    </source>
</evidence>
<comment type="caution">
    <text evidence="2">The sequence shown here is derived from an EMBL/GenBank/DDBJ whole genome shotgun (WGS) entry which is preliminary data.</text>
</comment>
<organism evidence="2 3">
    <name type="scientific">Natranaerovirga hydrolytica</name>
    <dbReference type="NCBI Taxonomy" id="680378"/>
    <lineage>
        <taxon>Bacteria</taxon>
        <taxon>Bacillati</taxon>
        <taxon>Bacillota</taxon>
        <taxon>Clostridia</taxon>
        <taxon>Lachnospirales</taxon>
        <taxon>Natranaerovirgaceae</taxon>
        <taxon>Natranaerovirga</taxon>
    </lineage>
</organism>
<keyword evidence="3" id="KW-1185">Reference proteome</keyword>
<protein>
    <recommendedName>
        <fullName evidence="1">DUF8042 domain-containing protein</fullName>
    </recommendedName>
</protein>
<accession>A0A4R1MLH9</accession>
<dbReference type="OrthoDB" id="2874105at2"/>
<evidence type="ECO:0000259" key="1">
    <source>
        <dbReference type="Pfam" id="PF26154"/>
    </source>
</evidence>
<reference evidence="2 3" key="1">
    <citation type="submission" date="2019-03" db="EMBL/GenBank/DDBJ databases">
        <title>Genomic Encyclopedia of Type Strains, Phase IV (KMG-IV): sequencing the most valuable type-strain genomes for metagenomic binning, comparative biology and taxonomic classification.</title>
        <authorList>
            <person name="Goeker M."/>
        </authorList>
    </citation>
    <scope>NUCLEOTIDE SEQUENCE [LARGE SCALE GENOMIC DNA]</scope>
    <source>
        <strain evidence="2 3">DSM 24176</strain>
    </source>
</reference>